<feature type="transmembrane region" description="Helical" evidence="9">
    <location>
        <begin position="941"/>
        <end position="961"/>
    </location>
</feature>
<organism evidence="11 12">
    <name type="scientific">Rotaria sordida</name>
    <dbReference type="NCBI Taxonomy" id="392033"/>
    <lineage>
        <taxon>Eukaryota</taxon>
        <taxon>Metazoa</taxon>
        <taxon>Spiralia</taxon>
        <taxon>Gnathifera</taxon>
        <taxon>Rotifera</taxon>
        <taxon>Eurotatoria</taxon>
        <taxon>Bdelloidea</taxon>
        <taxon>Philodinida</taxon>
        <taxon>Philodinidae</taxon>
        <taxon>Rotaria</taxon>
    </lineage>
</organism>
<feature type="domain" description="WWE" evidence="10">
    <location>
        <begin position="5"/>
        <end position="87"/>
    </location>
</feature>
<evidence type="ECO:0000313" key="11">
    <source>
        <dbReference type="EMBL" id="CAF1283992.1"/>
    </source>
</evidence>
<keyword evidence="5" id="KW-0406">Ion transport</keyword>
<keyword evidence="3 9" id="KW-0812">Transmembrane</keyword>
<reference evidence="11" key="1">
    <citation type="submission" date="2021-02" db="EMBL/GenBank/DDBJ databases">
        <authorList>
            <person name="Nowell W R."/>
        </authorList>
    </citation>
    <scope>NUCLEOTIDE SEQUENCE</scope>
</reference>
<comment type="caution">
    <text evidence="11">The sequence shown here is derived from an EMBL/GenBank/DDBJ whole genome shotgun (WGS) entry which is preliminary data.</text>
</comment>
<dbReference type="Pfam" id="PF02825">
    <property type="entry name" value="WWE"/>
    <property type="match status" value="1"/>
</dbReference>
<dbReference type="Pfam" id="PF25508">
    <property type="entry name" value="TRPM2"/>
    <property type="match status" value="1"/>
</dbReference>
<feature type="transmembrane region" description="Helical" evidence="9">
    <location>
        <begin position="872"/>
        <end position="893"/>
    </location>
</feature>
<accession>A0A815C8V7</accession>
<evidence type="ECO:0000256" key="3">
    <source>
        <dbReference type="ARBA" id="ARBA00022692"/>
    </source>
</evidence>
<evidence type="ECO:0000256" key="6">
    <source>
        <dbReference type="ARBA" id="ARBA00023136"/>
    </source>
</evidence>
<keyword evidence="4 9" id="KW-1133">Transmembrane helix</keyword>
<sequence length="1222" mass="142909">MASPSLSSSAQILVRPRIQWYWALKESSWSSAVDEWQQYTDVENEIIEDAYNKKKLEIELDGGRVLNFERQVQQAKNDKDRQHSIKRVQYHIDLGNVRLREERFSSPVTLATETIRSDNMPRPPSTLNIFKQYCTVKGRYSFEPISRVIEDAIQGIIKTGTALSKQKEAQLLAQNWGTVTEHTQNVLKWQASRNILYTTFAHFAGQRAPTTLNYDEEKTLDKNHSHFLLLDNGRVNCYIDDRPRSDFVKSACAEFKCQAITIIVEGGFNTLEVIKHDLMAKRPVIIIHGSGRLANVLGTLLENSSKETIPEEKDVKEQLKSVFHEHWSKLEQDKEKDENSIIEAIRDLFKPEYRKNLNVFYLERDPSLTDIIFKAVDTAHADAEQQKKFLKLAISWNYADRAESMPKRLEDDPKLYPSLFEQALKENRPVFVDYFLRRNHNPLQTTEFLKYSERLRMTMNNDNKFNSDRKADQSRKQSLENEINLEDNLRAECALKFIIKELYGPFQTHFDHWSIPKTLKELDATYAQLIGPYVNSFYFEQNKRSQFLQDVILFVYRGRIHDIDEISSTENGSEESYITYTCDKPFSSQEMLRELFLWSVYTGYADIAFVLLLQLESRMVAALIAAGIAQHLSLFASTLDVRHTYIEQAKKYETYATDCINACYKHNERLACQLLLRENPLFGNVTCMQVAIASRIIQFINTDCFNQVLNRQWFGHLPGNATESSIAKLKFLLSLISLGLIKHRLRKYSAEDVVDQTSQEIFQKNDNTQKNDSHRWKGIEDQTIKSPNYFQKVFYFHSAPVVKMCYDFAIYIWFLLVFSYMMLFHMNIEENSVHWTKIYLIITVSAMLIEDFRKLAVDYYTRMLERWHRPGIWMVPIYAMPYLLFYIGIILYFRSENRSDLVTDARIILAIDLELWYLFSLRFVSAIKLLGPKLFMIRNMLGYLTAFIYIIFVCIAAYGVVSRALTMYAELEFTARSIFTAVFYQPYWFLYSIVDEEKSNLDNIISNATSSEAVIEATVTHVLLACHMLFINILILNLLIAVFNFSINEVQDKNEYIWRYQRYELIREYFEKPLFAFPPLSLLAYIGWFISAVIFRGTTFRFSQFYLERRCNTPKMNVQWTEFENAATYNYARKFVEDNYRPKAEHETSQLEVQLNAMKNTIDRLQTQVDALNRSNEQARAEINAQTNRMMTCMNWIMTAMARVRMSNTPLPTVENSTSSNA</sequence>
<dbReference type="GO" id="GO:0099604">
    <property type="term" value="F:ligand-gated calcium channel activity"/>
    <property type="evidence" value="ECO:0007669"/>
    <property type="project" value="TreeGrafter"/>
</dbReference>
<dbReference type="PANTHER" id="PTHR13800:SF12">
    <property type="entry name" value="TRANSIENT RECEPTOR POTENTIAL CATION CHANNEL SUBFAMILY M MEMBER-LIKE 2"/>
    <property type="match status" value="1"/>
</dbReference>
<dbReference type="GO" id="GO:0005886">
    <property type="term" value="C:plasma membrane"/>
    <property type="evidence" value="ECO:0007669"/>
    <property type="project" value="TreeGrafter"/>
</dbReference>
<evidence type="ECO:0000256" key="5">
    <source>
        <dbReference type="ARBA" id="ARBA00023065"/>
    </source>
</evidence>
<name>A0A815C8V7_9BILA</name>
<dbReference type="Proteomes" id="UP000663864">
    <property type="component" value="Unassembled WGS sequence"/>
</dbReference>
<dbReference type="EMBL" id="CAJNOT010002098">
    <property type="protein sequence ID" value="CAF1283992.1"/>
    <property type="molecule type" value="Genomic_DNA"/>
</dbReference>
<keyword evidence="8" id="KW-0175">Coiled coil</keyword>
<feature type="transmembrane region" description="Helical" evidence="9">
    <location>
        <begin position="1022"/>
        <end position="1047"/>
    </location>
</feature>
<keyword evidence="2" id="KW-0813">Transport</keyword>
<protein>
    <recommendedName>
        <fullName evidence="10">WWE domain-containing protein</fullName>
    </recommendedName>
</protein>
<evidence type="ECO:0000256" key="9">
    <source>
        <dbReference type="SAM" id="Phobius"/>
    </source>
</evidence>
<dbReference type="Gene3D" id="3.30.720.50">
    <property type="match status" value="1"/>
</dbReference>
<dbReference type="Pfam" id="PF18139">
    <property type="entry name" value="LSDAT_euk"/>
    <property type="match status" value="1"/>
</dbReference>
<dbReference type="InterPro" id="IPR041491">
    <property type="entry name" value="TRPM_SLOG"/>
</dbReference>
<keyword evidence="7" id="KW-0407">Ion channel</keyword>
<evidence type="ECO:0000256" key="4">
    <source>
        <dbReference type="ARBA" id="ARBA00022989"/>
    </source>
</evidence>
<evidence type="ECO:0000256" key="2">
    <source>
        <dbReference type="ARBA" id="ARBA00022448"/>
    </source>
</evidence>
<feature type="transmembrane region" description="Helical" evidence="9">
    <location>
        <begin position="808"/>
        <end position="828"/>
    </location>
</feature>
<keyword evidence="6 9" id="KW-0472">Membrane</keyword>
<dbReference type="SUPFAM" id="SSF117839">
    <property type="entry name" value="WWE domain"/>
    <property type="match status" value="1"/>
</dbReference>
<dbReference type="InterPro" id="IPR050927">
    <property type="entry name" value="TRPM"/>
</dbReference>
<evidence type="ECO:0000256" key="1">
    <source>
        <dbReference type="ARBA" id="ARBA00004141"/>
    </source>
</evidence>
<feature type="transmembrane region" description="Helical" evidence="9">
    <location>
        <begin position="1075"/>
        <end position="1095"/>
    </location>
</feature>
<dbReference type="InterPro" id="IPR057366">
    <property type="entry name" value="TRPM-like"/>
</dbReference>
<feature type="coiled-coil region" evidence="8">
    <location>
        <begin position="1148"/>
        <end position="1189"/>
    </location>
</feature>
<evidence type="ECO:0000256" key="7">
    <source>
        <dbReference type="ARBA" id="ARBA00023303"/>
    </source>
</evidence>
<dbReference type="PROSITE" id="PS50918">
    <property type="entry name" value="WWE"/>
    <property type="match status" value="1"/>
</dbReference>
<dbReference type="PANTHER" id="PTHR13800">
    <property type="entry name" value="TRANSIENT RECEPTOR POTENTIAL CATION CHANNEL, SUBFAMILY M, MEMBER 6"/>
    <property type="match status" value="1"/>
</dbReference>
<evidence type="ECO:0000259" key="10">
    <source>
        <dbReference type="PROSITE" id="PS50918"/>
    </source>
</evidence>
<dbReference type="AlphaFoldDB" id="A0A815C8V7"/>
<dbReference type="InterPro" id="IPR004170">
    <property type="entry name" value="WWE_dom"/>
</dbReference>
<comment type="subcellular location">
    <subcellularLocation>
        <location evidence="1">Membrane</location>
        <topology evidence="1">Multi-pass membrane protein</topology>
    </subcellularLocation>
</comment>
<gene>
    <name evidence="11" type="ORF">ZHD862_LOCUS27083</name>
</gene>
<evidence type="ECO:0000313" key="12">
    <source>
        <dbReference type="Proteomes" id="UP000663864"/>
    </source>
</evidence>
<proteinExistence type="predicted"/>
<dbReference type="InterPro" id="IPR037197">
    <property type="entry name" value="WWE_dom_sf"/>
</dbReference>
<evidence type="ECO:0000256" key="8">
    <source>
        <dbReference type="SAM" id="Coils"/>
    </source>
</evidence>